<keyword evidence="3" id="KW-1185">Reference proteome</keyword>
<protein>
    <submittedName>
        <fullName evidence="2">Uncharacterized protein</fullName>
    </submittedName>
</protein>
<evidence type="ECO:0000313" key="3">
    <source>
        <dbReference type="Proteomes" id="UP001151760"/>
    </source>
</evidence>
<proteinExistence type="predicted"/>
<evidence type="ECO:0000256" key="1">
    <source>
        <dbReference type="SAM" id="MobiDB-lite"/>
    </source>
</evidence>
<feature type="region of interest" description="Disordered" evidence="1">
    <location>
        <begin position="246"/>
        <end position="271"/>
    </location>
</feature>
<accession>A0ABQ5A814</accession>
<name>A0ABQ5A814_9ASTR</name>
<dbReference type="Proteomes" id="UP001151760">
    <property type="component" value="Unassembled WGS sequence"/>
</dbReference>
<reference evidence="2" key="2">
    <citation type="submission" date="2022-01" db="EMBL/GenBank/DDBJ databases">
        <authorList>
            <person name="Yamashiro T."/>
            <person name="Shiraishi A."/>
            <person name="Satake H."/>
            <person name="Nakayama K."/>
        </authorList>
    </citation>
    <scope>NUCLEOTIDE SEQUENCE</scope>
</reference>
<sequence length="338" mass="39736">MDYKQTKAYLPRIHRSRKTDEDLRVSYRTLEKRLFHEGRFVTPSFIELNNMLSSFQAIGLEPFLTLNELICPRFVVELYHSLEVKRDEEEHPYIEFKLGQFTFDRFFGPKHDLVRNNITIHRTTQTQLQRNPNKLHNDDIHLNLRGWELFFRENFFCSLGNKNQVNACTAYMLYYLTIKRKFNFTSMILYQMEEVKNKCDGPMPFAMLLNRLYNHILQTNPQAIVPLARFTFHECVMDPLDISRNPTKEKGKRVASPSVTFSSSSSSDDNEAPSFLEFYDELFDNEDLTNAQRDKSGIFKCLNWNMGSMDSPYGRSVPCLGRSVDHQATRQNSKIIDF</sequence>
<comment type="caution">
    <text evidence="2">The sequence shown here is derived from an EMBL/GenBank/DDBJ whole genome shotgun (WGS) entry which is preliminary data.</text>
</comment>
<gene>
    <name evidence="2" type="ORF">Tco_0819358</name>
</gene>
<feature type="compositionally biased region" description="Low complexity" evidence="1">
    <location>
        <begin position="254"/>
        <end position="271"/>
    </location>
</feature>
<reference evidence="2" key="1">
    <citation type="journal article" date="2022" name="Int. J. Mol. Sci.">
        <title>Draft Genome of Tanacetum Coccineum: Genomic Comparison of Closely Related Tanacetum-Family Plants.</title>
        <authorList>
            <person name="Yamashiro T."/>
            <person name="Shiraishi A."/>
            <person name="Nakayama K."/>
            <person name="Satake H."/>
        </authorList>
    </citation>
    <scope>NUCLEOTIDE SEQUENCE</scope>
</reference>
<evidence type="ECO:0000313" key="2">
    <source>
        <dbReference type="EMBL" id="GJS98188.1"/>
    </source>
</evidence>
<organism evidence="2 3">
    <name type="scientific">Tanacetum coccineum</name>
    <dbReference type="NCBI Taxonomy" id="301880"/>
    <lineage>
        <taxon>Eukaryota</taxon>
        <taxon>Viridiplantae</taxon>
        <taxon>Streptophyta</taxon>
        <taxon>Embryophyta</taxon>
        <taxon>Tracheophyta</taxon>
        <taxon>Spermatophyta</taxon>
        <taxon>Magnoliopsida</taxon>
        <taxon>eudicotyledons</taxon>
        <taxon>Gunneridae</taxon>
        <taxon>Pentapetalae</taxon>
        <taxon>asterids</taxon>
        <taxon>campanulids</taxon>
        <taxon>Asterales</taxon>
        <taxon>Asteraceae</taxon>
        <taxon>Asteroideae</taxon>
        <taxon>Anthemideae</taxon>
        <taxon>Anthemidinae</taxon>
        <taxon>Tanacetum</taxon>
    </lineage>
</organism>
<dbReference type="EMBL" id="BQNB010012024">
    <property type="protein sequence ID" value="GJS98188.1"/>
    <property type="molecule type" value="Genomic_DNA"/>
</dbReference>